<dbReference type="GO" id="GO:0005886">
    <property type="term" value="C:plasma membrane"/>
    <property type="evidence" value="ECO:0007669"/>
    <property type="project" value="UniProtKB-SubCell"/>
</dbReference>
<evidence type="ECO:0000256" key="9">
    <source>
        <dbReference type="ARBA" id="ARBA00023002"/>
    </source>
</evidence>
<name>A0A5C3Q1U9_9AGAR</name>
<accession>A0A5C3Q1U9</accession>
<feature type="transmembrane region" description="Helical" evidence="14">
    <location>
        <begin position="54"/>
        <end position="74"/>
    </location>
</feature>
<dbReference type="PANTHER" id="PTHR32361">
    <property type="entry name" value="FERRIC/CUPRIC REDUCTASE TRANSMEMBRANE COMPONENT"/>
    <property type="match status" value="1"/>
</dbReference>
<evidence type="ECO:0000313" key="17">
    <source>
        <dbReference type="Proteomes" id="UP000305067"/>
    </source>
</evidence>
<keyword evidence="4" id="KW-0813">Transport</keyword>
<evidence type="ECO:0000256" key="11">
    <source>
        <dbReference type="ARBA" id="ARBA00023136"/>
    </source>
</evidence>
<evidence type="ECO:0000256" key="13">
    <source>
        <dbReference type="ARBA" id="ARBA00048483"/>
    </source>
</evidence>
<dbReference type="GO" id="GO:0015677">
    <property type="term" value="P:copper ion import"/>
    <property type="evidence" value="ECO:0007669"/>
    <property type="project" value="TreeGrafter"/>
</dbReference>
<evidence type="ECO:0000256" key="5">
    <source>
        <dbReference type="ARBA" id="ARBA00022475"/>
    </source>
</evidence>
<dbReference type="Pfam" id="PF08022">
    <property type="entry name" value="FAD_binding_8"/>
    <property type="match status" value="1"/>
</dbReference>
<dbReference type="Gene3D" id="3.40.50.80">
    <property type="entry name" value="Nucleotide-binding domain of ferredoxin-NADP reductase (FNR) module"/>
    <property type="match status" value="1"/>
</dbReference>
<dbReference type="Proteomes" id="UP000305067">
    <property type="component" value="Unassembled WGS sequence"/>
</dbReference>
<dbReference type="InterPro" id="IPR017938">
    <property type="entry name" value="Riboflavin_synthase-like_b-brl"/>
</dbReference>
<keyword evidence="8 14" id="KW-1133">Transmembrane helix</keyword>
<reference evidence="16 17" key="1">
    <citation type="journal article" date="2019" name="Nat. Ecol. Evol.">
        <title>Megaphylogeny resolves global patterns of mushroom evolution.</title>
        <authorList>
            <person name="Varga T."/>
            <person name="Krizsan K."/>
            <person name="Foldi C."/>
            <person name="Dima B."/>
            <person name="Sanchez-Garcia M."/>
            <person name="Sanchez-Ramirez S."/>
            <person name="Szollosi G.J."/>
            <person name="Szarkandi J.G."/>
            <person name="Papp V."/>
            <person name="Albert L."/>
            <person name="Andreopoulos W."/>
            <person name="Angelini C."/>
            <person name="Antonin V."/>
            <person name="Barry K.W."/>
            <person name="Bougher N.L."/>
            <person name="Buchanan P."/>
            <person name="Buyck B."/>
            <person name="Bense V."/>
            <person name="Catcheside P."/>
            <person name="Chovatia M."/>
            <person name="Cooper J."/>
            <person name="Damon W."/>
            <person name="Desjardin D."/>
            <person name="Finy P."/>
            <person name="Geml J."/>
            <person name="Haridas S."/>
            <person name="Hughes K."/>
            <person name="Justo A."/>
            <person name="Karasinski D."/>
            <person name="Kautmanova I."/>
            <person name="Kiss B."/>
            <person name="Kocsube S."/>
            <person name="Kotiranta H."/>
            <person name="LaButti K.M."/>
            <person name="Lechner B.E."/>
            <person name="Liimatainen K."/>
            <person name="Lipzen A."/>
            <person name="Lukacs Z."/>
            <person name="Mihaltcheva S."/>
            <person name="Morgado L.N."/>
            <person name="Niskanen T."/>
            <person name="Noordeloos M.E."/>
            <person name="Ohm R.A."/>
            <person name="Ortiz-Santana B."/>
            <person name="Ovrebo C."/>
            <person name="Racz N."/>
            <person name="Riley R."/>
            <person name="Savchenko A."/>
            <person name="Shiryaev A."/>
            <person name="Soop K."/>
            <person name="Spirin V."/>
            <person name="Szebenyi C."/>
            <person name="Tomsovsky M."/>
            <person name="Tulloss R.E."/>
            <person name="Uehling J."/>
            <person name="Grigoriev I.V."/>
            <person name="Vagvolgyi C."/>
            <person name="Papp T."/>
            <person name="Martin F.M."/>
            <person name="Miettinen O."/>
            <person name="Hibbett D.S."/>
            <person name="Nagy L.G."/>
        </authorList>
    </citation>
    <scope>NUCLEOTIDE SEQUENCE [LARGE SCALE GENOMIC DNA]</scope>
    <source>
        <strain evidence="16 17">CBS 309.79</strain>
    </source>
</reference>
<dbReference type="AlphaFoldDB" id="A0A5C3Q1U9"/>
<evidence type="ECO:0000256" key="12">
    <source>
        <dbReference type="ARBA" id="ARBA00023180"/>
    </source>
</evidence>
<dbReference type="InterPro" id="IPR013112">
    <property type="entry name" value="FAD-bd_8"/>
</dbReference>
<comment type="catalytic activity">
    <reaction evidence="13">
        <text>2 a Fe(II)-siderophore + NADP(+) + H(+) = 2 a Fe(III)-siderophore + NADPH</text>
        <dbReference type="Rhea" id="RHEA:28795"/>
        <dbReference type="Rhea" id="RHEA-COMP:11342"/>
        <dbReference type="Rhea" id="RHEA-COMP:11344"/>
        <dbReference type="ChEBI" id="CHEBI:15378"/>
        <dbReference type="ChEBI" id="CHEBI:29033"/>
        <dbReference type="ChEBI" id="CHEBI:29034"/>
        <dbReference type="ChEBI" id="CHEBI:57783"/>
        <dbReference type="ChEBI" id="CHEBI:58349"/>
        <dbReference type="EC" id="1.16.1.9"/>
    </reaction>
</comment>
<dbReference type="SFLD" id="SFLDS00052">
    <property type="entry name" value="Ferric_Reductase_Domain"/>
    <property type="match status" value="1"/>
</dbReference>
<dbReference type="OrthoDB" id="17725at2759"/>
<feature type="transmembrane region" description="Helical" evidence="14">
    <location>
        <begin position="161"/>
        <end position="179"/>
    </location>
</feature>
<evidence type="ECO:0000259" key="15">
    <source>
        <dbReference type="PROSITE" id="PS51384"/>
    </source>
</evidence>
<gene>
    <name evidence="16" type="ORF">BDV98DRAFT_516436</name>
</gene>
<keyword evidence="9" id="KW-0560">Oxidoreductase</keyword>
<evidence type="ECO:0000256" key="8">
    <source>
        <dbReference type="ARBA" id="ARBA00022989"/>
    </source>
</evidence>
<keyword evidence="7" id="KW-0249">Electron transport</keyword>
<dbReference type="STRING" id="1884261.A0A5C3Q1U9"/>
<comment type="subcellular location">
    <subcellularLocation>
        <location evidence="1">Cell membrane</location>
        <topology evidence="1">Multi-pass membrane protein</topology>
    </subcellularLocation>
</comment>
<feature type="transmembrane region" description="Helical" evidence="14">
    <location>
        <begin position="94"/>
        <end position="114"/>
    </location>
</feature>
<dbReference type="PROSITE" id="PS51384">
    <property type="entry name" value="FAD_FR"/>
    <property type="match status" value="1"/>
</dbReference>
<proteinExistence type="inferred from homology"/>
<comment type="similarity">
    <text evidence="2">Belongs to the ferric reductase (FRE) family.</text>
</comment>
<organism evidence="16 17">
    <name type="scientific">Pterulicium gracile</name>
    <dbReference type="NCBI Taxonomy" id="1884261"/>
    <lineage>
        <taxon>Eukaryota</taxon>
        <taxon>Fungi</taxon>
        <taxon>Dikarya</taxon>
        <taxon>Basidiomycota</taxon>
        <taxon>Agaricomycotina</taxon>
        <taxon>Agaricomycetes</taxon>
        <taxon>Agaricomycetidae</taxon>
        <taxon>Agaricales</taxon>
        <taxon>Pleurotineae</taxon>
        <taxon>Pterulaceae</taxon>
        <taxon>Pterulicium</taxon>
    </lineage>
</organism>
<dbReference type="GO" id="GO:0052851">
    <property type="term" value="F:ferric-chelate reductase (NADPH) activity"/>
    <property type="evidence" value="ECO:0007669"/>
    <property type="project" value="UniProtKB-EC"/>
</dbReference>
<keyword evidence="5" id="KW-1003">Cell membrane</keyword>
<dbReference type="EMBL" id="ML178867">
    <property type="protein sequence ID" value="TFK96084.1"/>
    <property type="molecule type" value="Genomic_DNA"/>
</dbReference>
<evidence type="ECO:0000256" key="3">
    <source>
        <dbReference type="ARBA" id="ARBA00012668"/>
    </source>
</evidence>
<evidence type="ECO:0000256" key="10">
    <source>
        <dbReference type="ARBA" id="ARBA00023065"/>
    </source>
</evidence>
<evidence type="ECO:0000256" key="6">
    <source>
        <dbReference type="ARBA" id="ARBA00022692"/>
    </source>
</evidence>
<dbReference type="SUPFAM" id="SSF63380">
    <property type="entry name" value="Riboflavin synthase domain-like"/>
    <property type="match status" value="1"/>
</dbReference>
<keyword evidence="11 14" id="KW-0472">Membrane</keyword>
<dbReference type="InterPro" id="IPR051410">
    <property type="entry name" value="Ferric/Cupric_Reductase"/>
</dbReference>
<dbReference type="InterPro" id="IPR013130">
    <property type="entry name" value="Fe3_Rdtase_TM_dom"/>
</dbReference>
<feature type="transmembrane region" description="Helical" evidence="14">
    <location>
        <begin position="186"/>
        <end position="203"/>
    </location>
</feature>
<dbReference type="CDD" id="cd06186">
    <property type="entry name" value="NOX_Duox_like_FAD_NADP"/>
    <property type="match status" value="1"/>
</dbReference>
<feature type="transmembrane region" description="Helical" evidence="14">
    <location>
        <begin position="209"/>
        <end position="227"/>
    </location>
</feature>
<dbReference type="SFLD" id="SFLDG01168">
    <property type="entry name" value="Ferric_reductase_subgroup_(FRE"/>
    <property type="match status" value="1"/>
</dbReference>
<sequence length="527" mass="57769">MASDDSHINLVDMSRMQSIPKTLPRHIGPASTFPSLQPLSSVLRTRLFYSQEMTVGRLAIVAIYLGIMLFASLFKNNLFTNSKRAGYVAMSQVPLVFALATKNNIIGMFAAVGYEKLNFFHRFVGRILVLLVNFHSFGYFYRWQLEGTFTSSMRQPSHIWGVLGFAAINFVYLSSFGFMRKRFHTLFFVFHFVGFSLFLVAIYKHQPIMIPYVFAACGLYGLDRVILRSIKTRFTKATIRALPELNATHIQIPGINAGWRAGQHVRVQVLSKSMGWVGCFEVHPFTVASVSESEEGMVLICQDVGDWTRKLYNLASAGIAAAEKGGEVGREVRLMVEGPYGGLGCTVVSSYSAALLIAGGSGITFALSAAQHLLNCEVKGQNQVEVLHVVWIIKDPASVCPLIPTLTSLIRQAQCSPMSNLTVNVSIYYTGTSRASPKTLAMLDTIHLGGLEMRPNRPDIASVITETIDQTVKPNRGLASGKDETRYQGMIIAVCGPAGLGSSVEAGVGKVDWARKRSVGGVEVCEE</sequence>
<evidence type="ECO:0000256" key="14">
    <source>
        <dbReference type="SAM" id="Phobius"/>
    </source>
</evidence>
<dbReference type="InterPro" id="IPR017927">
    <property type="entry name" value="FAD-bd_FR_type"/>
</dbReference>
<dbReference type="PANTHER" id="PTHR32361:SF9">
    <property type="entry name" value="FERRIC REDUCTASE TRANSMEMBRANE COMPONENT 3-RELATED"/>
    <property type="match status" value="1"/>
</dbReference>
<dbReference type="SUPFAM" id="SSF52343">
    <property type="entry name" value="Ferredoxin reductase-like, C-terminal NADP-linked domain"/>
    <property type="match status" value="1"/>
</dbReference>
<dbReference type="EC" id="1.16.1.9" evidence="3"/>
<dbReference type="Pfam" id="PF01794">
    <property type="entry name" value="Ferric_reduct"/>
    <property type="match status" value="1"/>
</dbReference>
<dbReference type="Pfam" id="PF08030">
    <property type="entry name" value="NAD_binding_6"/>
    <property type="match status" value="1"/>
</dbReference>
<keyword evidence="6 14" id="KW-0812">Transmembrane</keyword>
<dbReference type="InterPro" id="IPR013121">
    <property type="entry name" value="Fe_red_NAD-bd_6"/>
</dbReference>
<protein>
    <recommendedName>
        <fullName evidence="3">ferric-chelate reductase (NADPH)</fullName>
        <ecNumber evidence="3">1.16.1.9</ecNumber>
    </recommendedName>
</protein>
<keyword evidence="17" id="KW-1185">Reference proteome</keyword>
<evidence type="ECO:0000313" key="16">
    <source>
        <dbReference type="EMBL" id="TFK96084.1"/>
    </source>
</evidence>
<keyword evidence="10" id="KW-0406">Ion transport</keyword>
<dbReference type="InterPro" id="IPR039261">
    <property type="entry name" value="FNR_nucleotide-bd"/>
</dbReference>
<keyword evidence="12" id="KW-0325">Glycoprotein</keyword>
<dbReference type="GO" id="GO:0006879">
    <property type="term" value="P:intracellular iron ion homeostasis"/>
    <property type="evidence" value="ECO:0007669"/>
    <property type="project" value="TreeGrafter"/>
</dbReference>
<evidence type="ECO:0000256" key="1">
    <source>
        <dbReference type="ARBA" id="ARBA00004651"/>
    </source>
</evidence>
<evidence type="ECO:0000256" key="2">
    <source>
        <dbReference type="ARBA" id="ARBA00006278"/>
    </source>
</evidence>
<evidence type="ECO:0000256" key="7">
    <source>
        <dbReference type="ARBA" id="ARBA00022982"/>
    </source>
</evidence>
<evidence type="ECO:0000256" key="4">
    <source>
        <dbReference type="ARBA" id="ARBA00022448"/>
    </source>
</evidence>
<dbReference type="GO" id="GO:0006826">
    <property type="term" value="P:iron ion transport"/>
    <property type="evidence" value="ECO:0007669"/>
    <property type="project" value="TreeGrafter"/>
</dbReference>
<feature type="transmembrane region" description="Helical" evidence="14">
    <location>
        <begin position="123"/>
        <end position="141"/>
    </location>
</feature>
<feature type="domain" description="FAD-binding FR-type" evidence="15">
    <location>
        <begin position="227"/>
        <end position="346"/>
    </location>
</feature>